<organism evidence="1 2">
    <name type="scientific">Hexamita inflata</name>
    <dbReference type="NCBI Taxonomy" id="28002"/>
    <lineage>
        <taxon>Eukaryota</taxon>
        <taxon>Metamonada</taxon>
        <taxon>Diplomonadida</taxon>
        <taxon>Hexamitidae</taxon>
        <taxon>Hexamitinae</taxon>
        <taxon>Hexamita</taxon>
    </lineage>
</organism>
<gene>
    <name evidence="1" type="ORF">HINF_LOCUS12393</name>
</gene>
<dbReference type="EMBL" id="CAXDID020000028">
    <property type="protein sequence ID" value="CAL5992053.1"/>
    <property type="molecule type" value="Genomic_DNA"/>
</dbReference>
<proteinExistence type="predicted"/>
<comment type="caution">
    <text evidence="1">The sequence shown here is derived from an EMBL/GenBank/DDBJ whole genome shotgun (WGS) entry which is preliminary data.</text>
</comment>
<protein>
    <submittedName>
        <fullName evidence="1">Hypothetical_protein</fullName>
    </submittedName>
</protein>
<sequence length="448" mass="51775">MQLIKILKSSKLEEKEQLIECLKVFSYKAYDLQQRQELKEITLELYKENQQSDLNRRILSHIMQAQCLIEYYPCCIDLELQIQDQLVYNILPAFSGMDPKQQQVKLLAELILVQSQHETPTEAINMLLSCVELIITTSICVEELQNLYIRIGELYEQTDKEKSDYYYNLAIDSDNCYSGLLPQLNLKTSVRPNNPQPNDELDAPAILIPINSPKQNLVGSTDSLPFLDHPDVFINQETDTDSYLLRQENIFNPKVPETKSNLSKNINANVSDNVSLDIVDSNEEISPVSNSELKIADLIALQNSYNPYKVKPKRYQRIQPVKFKSDEQILSETSVTFQKSIKSQITVNKETKTVKLLDFQSEPTPSLLKEKMLNNRREFINLQLQAQNAFVRQEIDVINLNFGVERNDLFGFEFCVGMEERKVQNDYFNGILVERVFGDEVEQTFKFV</sequence>
<keyword evidence="2" id="KW-1185">Reference proteome</keyword>
<dbReference type="Proteomes" id="UP001642409">
    <property type="component" value="Unassembled WGS sequence"/>
</dbReference>
<name>A0ABP1HFV1_9EUKA</name>
<evidence type="ECO:0000313" key="1">
    <source>
        <dbReference type="EMBL" id="CAL5992053.1"/>
    </source>
</evidence>
<accession>A0ABP1HFV1</accession>
<evidence type="ECO:0000313" key="2">
    <source>
        <dbReference type="Proteomes" id="UP001642409"/>
    </source>
</evidence>
<reference evidence="1 2" key="1">
    <citation type="submission" date="2024-07" db="EMBL/GenBank/DDBJ databases">
        <authorList>
            <person name="Akdeniz Z."/>
        </authorList>
    </citation>
    <scope>NUCLEOTIDE SEQUENCE [LARGE SCALE GENOMIC DNA]</scope>
</reference>